<dbReference type="KEGG" id="sli:Slin_0550"/>
<evidence type="ECO:0000256" key="3">
    <source>
        <dbReference type="ARBA" id="ARBA00022553"/>
    </source>
</evidence>
<dbReference type="PANTHER" id="PTHR43547">
    <property type="entry name" value="TWO-COMPONENT HISTIDINE KINASE"/>
    <property type="match status" value="1"/>
</dbReference>
<dbReference type="Pfam" id="PF02518">
    <property type="entry name" value="HATPase_c"/>
    <property type="match status" value="1"/>
</dbReference>
<dbReference type="Proteomes" id="UP000002028">
    <property type="component" value="Chromosome"/>
</dbReference>
<dbReference type="FunFam" id="2.60.40.10:FF:000791">
    <property type="entry name" value="Two-component system sensor histidine kinase/response regulator"/>
    <property type="match status" value="1"/>
</dbReference>
<dbReference type="Gene3D" id="3.40.50.2300">
    <property type="match status" value="1"/>
</dbReference>
<dbReference type="InterPro" id="IPR004358">
    <property type="entry name" value="Sig_transdc_His_kin-like_C"/>
</dbReference>
<dbReference type="InterPro" id="IPR011006">
    <property type="entry name" value="CheY-like_superfamily"/>
</dbReference>
<evidence type="ECO:0000256" key="7">
    <source>
        <dbReference type="PROSITE-ProRule" id="PRU00169"/>
    </source>
</evidence>
<dbReference type="PRINTS" id="PR00344">
    <property type="entry name" value="BCTRLSENSOR"/>
</dbReference>
<keyword evidence="3 7" id="KW-0597">Phosphoprotein</keyword>
<comment type="catalytic activity">
    <reaction evidence="1">
        <text>ATP + protein L-histidine = ADP + protein N-phospho-L-histidine.</text>
        <dbReference type="EC" id="2.7.13.3"/>
    </reaction>
</comment>
<dbReference type="InterPro" id="IPR018060">
    <property type="entry name" value="HTH_AraC"/>
</dbReference>
<dbReference type="EMBL" id="CP001769">
    <property type="protein sequence ID" value="ADB36614.1"/>
    <property type="molecule type" value="Genomic_DNA"/>
</dbReference>
<accession>D2QFD7</accession>
<dbReference type="Gene3D" id="3.30.565.10">
    <property type="entry name" value="Histidine kinase-like ATPase, C-terminal domain"/>
    <property type="match status" value="1"/>
</dbReference>
<keyword evidence="4" id="KW-0805">Transcription regulation</keyword>
<name>D2QFD7_SPILD</name>
<dbReference type="PROSITE" id="PS50109">
    <property type="entry name" value="HIS_KIN"/>
    <property type="match status" value="1"/>
</dbReference>
<evidence type="ECO:0000259" key="11">
    <source>
        <dbReference type="PROSITE" id="PS50110"/>
    </source>
</evidence>
<keyword evidence="12" id="KW-0418">Kinase</keyword>
<gene>
    <name evidence="12" type="ordered locus">Slin_0550</name>
</gene>
<dbReference type="Gene3D" id="1.10.287.130">
    <property type="match status" value="1"/>
</dbReference>
<dbReference type="RefSeq" id="WP_012925166.1">
    <property type="nucleotide sequence ID" value="NC_013730.1"/>
</dbReference>
<dbReference type="InterPro" id="IPR009057">
    <property type="entry name" value="Homeodomain-like_sf"/>
</dbReference>
<dbReference type="SUPFAM" id="SSF63829">
    <property type="entry name" value="Calcium-dependent phosphotriesterase"/>
    <property type="match status" value="3"/>
</dbReference>
<dbReference type="InterPro" id="IPR005467">
    <property type="entry name" value="His_kinase_dom"/>
</dbReference>
<dbReference type="Gene3D" id="1.10.10.60">
    <property type="entry name" value="Homeodomain-like"/>
    <property type="match status" value="1"/>
</dbReference>
<feature type="domain" description="Response regulatory" evidence="11">
    <location>
        <begin position="1132"/>
        <end position="1247"/>
    </location>
</feature>
<dbReference type="GO" id="GO:0043565">
    <property type="term" value="F:sequence-specific DNA binding"/>
    <property type="evidence" value="ECO:0007669"/>
    <property type="project" value="InterPro"/>
</dbReference>
<evidence type="ECO:0000259" key="9">
    <source>
        <dbReference type="PROSITE" id="PS01124"/>
    </source>
</evidence>
<dbReference type="EC" id="2.7.13.3" evidence="2"/>
<dbReference type="SMART" id="SM00342">
    <property type="entry name" value="HTH_ARAC"/>
    <property type="match status" value="1"/>
</dbReference>
<organism evidence="12 13">
    <name type="scientific">Spirosoma linguale (strain ATCC 33905 / DSM 74 / LMG 10896 / Claus 1)</name>
    <dbReference type="NCBI Taxonomy" id="504472"/>
    <lineage>
        <taxon>Bacteria</taxon>
        <taxon>Pseudomonadati</taxon>
        <taxon>Bacteroidota</taxon>
        <taxon>Cytophagia</taxon>
        <taxon>Cytophagales</taxon>
        <taxon>Cytophagaceae</taxon>
        <taxon>Spirosoma</taxon>
    </lineage>
</organism>
<dbReference type="SUPFAM" id="SSF55874">
    <property type="entry name" value="ATPase domain of HSP90 chaperone/DNA topoisomerase II/histidine kinase"/>
    <property type="match status" value="1"/>
</dbReference>
<evidence type="ECO:0000313" key="12">
    <source>
        <dbReference type="EMBL" id="ADB36614.1"/>
    </source>
</evidence>
<sequence length="1388" mass="156214">MNGTKFYALLSLAILYVSLSTKTFSQSDAQHFSHLSVDEGLSQSSVYAITQDAKGFMWFGTRNGLNRYDSHQVVVYEHKSGDANSLAANTINSLLHDRKGQLWVGTTKGIAVYRPKENNFLRLSPVITKTGKPADSSINVLAEDHQKRIWVGTPRGLFRLHATNLRRADRLVDLTYQQQDLSHQTIRTLYEARDHTMWVGTSAGLARLQRTPAGRFKLTNFYLNPADSIFHNTSNGINAIVEDKRGRLWLGTERNGIALFDPQQGRVITWHPAPGLDLSTQTIRTILPDGKGNYWVGTMTGLHIIAQDGSRFSTLINHPNDVTSLSDNSVRSLFRDRDGSVWVGTYYGGVGMYSPLARQFSAYRPLDRQGGLPFKIAGPMLPANSPAQRWIGTEDKGLFLINADKSIARHYTHNPKQHQSLTNDKIKCLLAEGKSGLWVGTLKGLNYIDLQQNTVTQYLHEPNNPHSLPDDHIYDVKRDAEGTLWVATYFGGLCRFDEKTRSFIPLTHQTSQASSLSSSNITCLLPDNKQQLWVGTLGGLNRKITGRDAFVRYTHHPGNSRSLSNNHIICLFEDRKHRLWIGTRDGGLNLLLPDQQSFRHFTTAQGLLSNSIFGILEDSRGMLWLSTDKGIVQFDPERSTFIAYNKYDGLICKEFTPNSTFRDAQGLLYFGGYNGIVVFSPERIRRNTTPPRLAFTGLHLFNQRQTTPSSGNRADAPVDFSRPLTFTHWQNVFTLDFAAFNYINSPKNRYAYQLVGFDNDWNYVKDPQATYMNLPAGDYVLRVKGTNNDDVWNAKPLELAITVLPPFWKTAWAYCLYILVFLGMLRLWSRFNRNRLQLAHDLQVEHDEKTRQQALHQTKLNFFTEIAHEIRTPLTLVMAPIEVLANQYTADTLIQKQVSIMRNSTDRLLRLLNQLLDFRKHETSHVQLHLQTVDLVALMRTITDSFLEHARSRRITLRNESTVDVLPACVDVGEVEKVIYNLLQNALKFTPTEGTVSVRLQQDVRGSGRAVIFIEDTGRGIPAADLEHIFDQFYQVNHPQTHDTGFGLGLALSKHIVEQHQGQISVESSEATPLQPGFTRFTITLPLSLLPHNGAGDSVSYAPMATPPVTLFAQTEPLPVVAKPTDGSERSIVLLVEDQDDIRTYLKGLFVEKYDVMEAADGAQGWDIATRTLPDLIIADVAMPIMDGFAMTHRLKSDPRTSHIPVIMLTAKGTVDSQLTGLETGADDYVSKPFHPILLQARVSNLLAVREQLKAKYNRLVTLQPQAQTLDHPDEKFLNQLMTVLDRQLSEPDFNVASLVTEIGMSRPVLFRKVKMLTGLSVIDLLRTTRLKKAEMLLKQRKVSVSEVAFAVGFSDPKYFSRVFRAHFGQTPSECSARMDVLVESLNG</sequence>
<dbReference type="eggNOG" id="COG3292">
    <property type="taxonomic scope" value="Bacteria"/>
</dbReference>
<feature type="domain" description="HTH araC/xylS-type" evidence="9">
    <location>
        <begin position="1279"/>
        <end position="1378"/>
    </location>
</feature>
<dbReference type="SUPFAM" id="SSF47384">
    <property type="entry name" value="Homodimeric domain of signal transducing histidine kinase"/>
    <property type="match status" value="1"/>
</dbReference>
<evidence type="ECO:0000256" key="1">
    <source>
        <dbReference type="ARBA" id="ARBA00000085"/>
    </source>
</evidence>
<dbReference type="InterPro" id="IPR036097">
    <property type="entry name" value="HisK_dim/P_sf"/>
</dbReference>
<feature type="signal peptide" evidence="8">
    <location>
        <begin position="1"/>
        <end position="25"/>
    </location>
</feature>
<dbReference type="Pfam" id="PF07495">
    <property type="entry name" value="Y_Y_Y"/>
    <property type="match status" value="1"/>
</dbReference>
<keyword evidence="6" id="KW-0804">Transcription</keyword>
<evidence type="ECO:0000256" key="2">
    <source>
        <dbReference type="ARBA" id="ARBA00012438"/>
    </source>
</evidence>
<evidence type="ECO:0000256" key="6">
    <source>
        <dbReference type="ARBA" id="ARBA00023163"/>
    </source>
</evidence>
<dbReference type="Pfam" id="PF12833">
    <property type="entry name" value="HTH_18"/>
    <property type="match status" value="1"/>
</dbReference>
<dbReference type="InterPro" id="IPR013783">
    <property type="entry name" value="Ig-like_fold"/>
</dbReference>
<dbReference type="InterPro" id="IPR036890">
    <property type="entry name" value="HATPase_C_sf"/>
</dbReference>
<dbReference type="Gene3D" id="2.60.40.10">
    <property type="entry name" value="Immunoglobulins"/>
    <property type="match status" value="1"/>
</dbReference>
<proteinExistence type="predicted"/>
<dbReference type="PROSITE" id="PS00041">
    <property type="entry name" value="HTH_ARAC_FAMILY_1"/>
    <property type="match status" value="1"/>
</dbReference>
<protein>
    <recommendedName>
        <fullName evidence="2">histidine kinase</fullName>
        <ecNumber evidence="2">2.7.13.3</ecNumber>
    </recommendedName>
</protein>
<dbReference type="Pfam" id="PF07494">
    <property type="entry name" value="Reg_prop"/>
    <property type="match status" value="9"/>
</dbReference>
<dbReference type="PROSITE" id="PS50110">
    <property type="entry name" value="RESPONSE_REGULATORY"/>
    <property type="match status" value="1"/>
</dbReference>
<dbReference type="CDD" id="cd00082">
    <property type="entry name" value="HisKA"/>
    <property type="match status" value="1"/>
</dbReference>
<reference evidence="12 13" key="1">
    <citation type="journal article" date="2010" name="Stand. Genomic Sci.">
        <title>Complete genome sequence of Spirosoma linguale type strain (1).</title>
        <authorList>
            <person name="Lail K."/>
            <person name="Sikorski J."/>
            <person name="Saunders E."/>
            <person name="Lapidus A."/>
            <person name="Glavina Del Rio T."/>
            <person name="Copeland A."/>
            <person name="Tice H."/>
            <person name="Cheng J.-F."/>
            <person name="Lucas S."/>
            <person name="Nolan M."/>
            <person name="Bruce D."/>
            <person name="Goodwin L."/>
            <person name="Pitluck S."/>
            <person name="Ivanova N."/>
            <person name="Mavromatis K."/>
            <person name="Ovchinnikova G."/>
            <person name="Pati A."/>
            <person name="Chen A."/>
            <person name="Palaniappan K."/>
            <person name="Land M."/>
            <person name="Hauser L."/>
            <person name="Chang Y.-J."/>
            <person name="Jeffries C.D."/>
            <person name="Chain P."/>
            <person name="Brettin T."/>
            <person name="Detter J.C."/>
            <person name="Schuetze A."/>
            <person name="Rohde M."/>
            <person name="Tindall B.J."/>
            <person name="Goeker M."/>
            <person name="Bristow J."/>
            <person name="Eisen J.A."/>
            <person name="Markowitz V."/>
            <person name="Hugenholtz P."/>
            <person name="Kyrpides N.C."/>
            <person name="Klenk H.-P."/>
            <person name="Chen F."/>
        </authorList>
    </citation>
    <scope>NUCLEOTIDE SEQUENCE [LARGE SCALE GENOMIC DNA]</scope>
    <source>
        <strain evidence="13">ATCC 33905 / DSM 74 / LMG 10896 / Claus 1</strain>
    </source>
</reference>
<dbReference type="SMART" id="SM00448">
    <property type="entry name" value="REC"/>
    <property type="match status" value="1"/>
</dbReference>
<dbReference type="eggNOG" id="COG2207">
    <property type="taxonomic scope" value="Bacteria"/>
</dbReference>
<dbReference type="HOGENOM" id="CLU_000445_28_1_10"/>
<dbReference type="STRING" id="504472.Slin_0550"/>
<dbReference type="InterPro" id="IPR018062">
    <property type="entry name" value="HTH_AraC-typ_CS"/>
</dbReference>
<dbReference type="PROSITE" id="PS01124">
    <property type="entry name" value="HTH_ARAC_FAMILY_2"/>
    <property type="match status" value="1"/>
</dbReference>
<dbReference type="GO" id="GO:0000155">
    <property type="term" value="F:phosphorelay sensor kinase activity"/>
    <property type="evidence" value="ECO:0007669"/>
    <property type="project" value="InterPro"/>
</dbReference>
<keyword evidence="12" id="KW-0808">Transferase</keyword>
<evidence type="ECO:0000256" key="4">
    <source>
        <dbReference type="ARBA" id="ARBA00023015"/>
    </source>
</evidence>
<dbReference type="SUPFAM" id="SSF46689">
    <property type="entry name" value="Homeodomain-like"/>
    <property type="match status" value="1"/>
</dbReference>
<feature type="domain" description="Histidine kinase" evidence="10">
    <location>
        <begin position="865"/>
        <end position="1089"/>
    </location>
</feature>
<dbReference type="InterPro" id="IPR003661">
    <property type="entry name" value="HisK_dim/P_dom"/>
</dbReference>
<evidence type="ECO:0000256" key="5">
    <source>
        <dbReference type="ARBA" id="ARBA00023125"/>
    </source>
</evidence>
<evidence type="ECO:0000256" key="8">
    <source>
        <dbReference type="SAM" id="SignalP"/>
    </source>
</evidence>
<evidence type="ECO:0000259" key="10">
    <source>
        <dbReference type="PROSITE" id="PS50109"/>
    </source>
</evidence>
<dbReference type="InterPro" id="IPR011110">
    <property type="entry name" value="Reg_prop"/>
</dbReference>
<dbReference type="InterPro" id="IPR011123">
    <property type="entry name" value="Y_Y_Y"/>
</dbReference>
<keyword evidence="5" id="KW-0238">DNA-binding</keyword>
<feature type="chain" id="PRO_5003035264" description="histidine kinase" evidence="8">
    <location>
        <begin position="26"/>
        <end position="1388"/>
    </location>
</feature>
<dbReference type="eggNOG" id="COG2205">
    <property type="taxonomic scope" value="Bacteria"/>
</dbReference>
<dbReference type="InterPro" id="IPR003594">
    <property type="entry name" value="HATPase_dom"/>
</dbReference>
<dbReference type="SMART" id="SM00388">
    <property type="entry name" value="HisKA"/>
    <property type="match status" value="1"/>
</dbReference>
<dbReference type="Pfam" id="PF00072">
    <property type="entry name" value="Response_reg"/>
    <property type="match status" value="1"/>
</dbReference>
<evidence type="ECO:0000313" key="13">
    <source>
        <dbReference type="Proteomes" id="UP000002028"/>
    </source>
</evidence>
<dbReference type="eggNOG" id="COG0745">
    <property type="taxonomic scope" value="Bacteria"/>
</dbReference>
<dbReference type="FunFam" id="1.10.287.130:FF:000045">
    <property type="entry name" value="Two-component system sensor histidine kinase/response regulator"/>
    <property type="match status" value="1"/>
</dbReference>
<dbReference type="SUPFAM" id="SSF52172">
    <property type="entry name" value="CheY-like"/>
    <property type="match status" value="1"/>
</dbReference>
<keyword evidence="8" id="KW-0732">Signal</keyword>
<dbReference type="SMART" id="SM00387">
    <property type="entry name" value="HATPase_c"/>
    <property type="match status" value="1"/>
</dbReference>
<dbReference type="GO" id="GO:0003700">
    <property type="term" value="F:DNA-binding transcription factor activity"/>
    <property type="evidence" value="ECO:0007669"/>
    <property type="project" value="InterPro"/>
</dbReference>
<dbReference type="PANTHER" id="PTHR43547:SF2">
    <property type="entry name" value="HYBRID SIGNAL TRANSDUCTION HISTIDINE KINASE C"/>
    <property type="match status" value="1"/>
</dbReference>
<dbReference type="Pfam" id="PF00512">
    <property type="entry name" value="HisKA"/>
    <property type="match status" value="1"/>
</dbReference>
<dbReference type="InterPro" id="IPR001789">
    <property type="entry name" value="Sig_transdc_resp-reg_receiver"/>
</dbReference>
<dbReference type="Gene3D" id="2.130.10.10">
    <property type="entry name" value="YVTN repeat-like/Quinoprotein amine dehydrogenase"/>
    <property type="match status" value="2"/>
</dbReference>
<keyword evidence="13" id="KW-1185">Reference proteome</keyword>
<dbReference type="CDD" id="cd00075">
    <property type="entry name" value="HATPase"/>
    <property type="match status" value="1"/>
</dbReference>
<feature type="modified residue" description="4-aspartylphosphate" evidence="7">
    <location>
        <position position="1180"/>
    </location>
</feature>
<dbReference type="InterPro" id="IPR015943">
    <property type="entry name" value="WD40/YVTN_repeat-like_dom_sf"/>
</dbReference>